<accession>A0A938BTD7</accession>
<name>A0A938BTD7_UNCW3</name>
<proteinExistence type="predicted"/>
<dbReference type="Proteomes" id="UP000779900">
    <property type="component" value="Unassembled WGS sequence"/>
</dbReference>
<dbReference type="AlphaFoldDB" id="A0A938BTD7"/>
<dbReference type="InterPro" id="IPR011990">
    <property type="entry name" value="TPR-like_helical_dom_sf"/>
</dbReference>
<sequence length="322" mass="36164">MLGLFLALVQAAPAGDLIRARDFCYQQNYDSALAVVRAMSRSDTTDPAPYYWLASITQLLIYDSGNKRLIDSFYALSDKAVAKAQKRLGCNSRDAQAHFYIGVTQLNRANLLAWQQRTLPALKTLFAVTPQLRAALADDSSLADARFGIGVIEYFKANADRYVFGMGLLGSRQKAYQLVKAVADRECLLQPAARFLYGYMLKEDGDYSGAVRACQDLLLQYPYNRTALRMMRDAQYKARKFSDAVATGRVVEQEVLRACPGSRYALSENWIVCGKAFAEAGQSDSARVRFDQVIAWEPHTGEVPWLSSYVREAKQWRKKLRS</sequence>
<dbReference type="EMBL" id="VGIR01000011">
    <property type="protein sequence ID" value="MBM3330823.1"/>
    <property type="molecule type" value="Genomic_DNA"/>
</dbReference>
<organism evidence="1 2">
    <name type="scientific">candidate division WOR-3 bacterium</name>
    <dbReference type="NCBI Taxonomy" id="2052148"/>
    <lineage>
        <taxon>Bacteria</taxon>
        <taxon>Bacteria division WOR-3</taxon>
    </lineage>
</organism>
<evidence type="ECO:0000313" key="1">
    <source>
        <dbReference type="EMBL" id="MBM3330823.1"/>
    </source>
</evidence>
<evidence type="ECO:0000313" key="2">
    <source>
        <dbReference type="Proteomes" id="UP000779900"/>
    </source>
</evidence>
<protein>
    <recommendedName>
        <fullName evidence="3">Tetratricopeptide repeat protein</fullName>
    </recommendedName>
</protein>
<evidence type="ECO:0008006" key="3">
    <source>
        <dbReference type="Google" id="ProtNLM"/>
    </source>
</evidence>
<dbReference type="Gene3D" id="1.25.40.10">
    <property type="entry name" value="Tetratricopeptide repeat domain"/>
    <property type="match status" value="1"/>
</dbReference>
<gene>
    <name evidence="1" type="ORF">FJY68_03095</name>
</gene>
<reference evidence="1" key="1">
    <citation type="submission" date="2019-03" db="EMBL/GenBank/DDBJ databases">
        <title>Lake Tanganyika Metagenome-Assembled Genomes (MAGs).</title>
        <authorList>
            <person name="Tran P."/>
        </authorList>
    </citation>
    <scope>NUCLEOTIDE SEQUENCE</scope>
    <source>
        <strain evidence="1">K_DeepCast_150m_m2_040</strain>
    </source>
</reference>
<dbReference type="SUPFAM" id="SSF48452">
    <property type="entry name" value="TPR-like"/>
    <property type="match status" value="1"/>
</dbReference>
<comment type="caution">
    <text evidence="1">The sequence shown here is derived from an EMBL/GenBank/DDBJ whole genome shotgun (WGS) entry which is preliminary data.</text>
</comment>